<dbReference type="GO" id="GO:0032267">
    <property type="term" value="F:tRNA(Ile)-lysidine synthase activity"/>
    <property type="evidence" value="ECO:0007669"/>
    <property type="project" value="UniProtKB-EC"/>
</dbReference>
<evidence type="ECO:0000256" key="1">
    <source>
        <dbReference type="ARBA" id="ARBA00004496"/>
    </source>
</evidence>
<evidence type="ECO:0000256" key="4">
    <source>
        <dbReference type="ARBA" id="ARBA00022694"/>
    </source>
</evidence>
<comment type="subcellular location">
    <subcellularLocation>
        <location evidence="1 8">Cytoplasm</location>
    </subcellularLocation>
</comment>
<gene>
    <name evidence="8" type="primary">tilS</name>
    <name evidence="10" type="ORF">A9Q02_05450</name>
</gene>
<dbReference type="InterPro" id="IPR011063">
    <property type="entry name" value="TilS/TtcA_N"/>
</dbReference>
<reference evidence="10 11" key="1">
    <citation type="submission" date="2016-05" db="EMBL/GenBank/DDBJ databases">
        <authorList>
            <person name="Lavstsen T."/>
            <person name="Jespersen J.S."/>
        </authorList>
    </citation>
    <scope>NUCLEOTIDE SEQUENCE [LARGE SCALE GENOMIC DNA]</scope>
    <source>
        <strain evidence="10 11">B7-9</strain>
    </source>
</reference>
<dbReference type="EMBL" id="LYXE01000170">
    <property type="protein sequence ID" value="PDV97019.1"/>
    <property type="molecule type" value="Genomic_DNA"/>
</dbReference>
<keyword evidence="2 8" id="KW-0963">Cytoplasm</keyword>
<feature type="binding site" evidence="8">
    <location>
        <begin position="19"/>
        <end position="24"/>
    </location>
    <ligand>
        <name>ATP</name>
        <dbReference type="ChEBI" id="CHEBI:30616"/>
    </ligand>
</feature>
<accession>A0A2H3KH07</accession>
<sequence length="462" mass="50812">MLRRYHLDHPEVLLLVAVSGGPDSLVLLHVLTRLRAQGGAQLHVAHLDHGIRPEAAAEAQYVAMLAATWGVPATLARRDVPALAKAHAEGLPAAARRARYHFLASTAMEIGAGAVLVAHHADDQAETVLLHLLRGAGLAGLRGMREAVSWDAWAPSERSRPTQDGPALLRPLLAIPREQLLAYVAHQGLEPVDDPSNRAERYARTRIRQLLPILANENPQLVAALGRTAQILADDYAFIQSQLDQVWPDLATVGEGFVALQRERVLNLPLALQRQALRRAAEHLGVTDLSLTLIEAVREAMSHVGRQFQLGHALALEVEYATLLLYQPGYRQTADVPQLSNDEIHLPVPGVVELGNGWRCVVQEEPPPEPDAWWVALDADRLAGSLILRRRRAGDRFRPVGGPGSRKVQDFMVDRKLPRRLRDSWPLLATPTAIVWLAGLRADERFLASPTTQRTIWVGLVS</sequence>
<dbReference type="SUPFAM" id="SSF56037">
    <property type="entry name" value="PheT/TilS domain"/>
    <property type="match status" value="1"/>
</dbReference>
<evidence type="ECO:0000256" key="6">
    <source>
        <dbReference type="ARBA" id="ARBA00022840"/>
    </source>
</evidence>
<comment type="domain">
    <text evidence="8">The N-terminal region contains the highly conserved SGGXDS motif, predicted to be a P-loop motif involved in ATP binding.</text>
</comment>
<feature type="domain" description="Lysidine-tRNA(Ile) synthetase C-terminal" evidence="9">
    <location>
        <begin position="386"/>
        <end position="457"/>
    </location>
</feature>
<dbReference type="HAMAP" id="MF_01161">
    <property type="entry name" value="tRNA_Ile_lys_synt"/>
    <property type="match status" value="1"/>
</dbReference>
<dbReference type="SUPFAM" id="SSF52402">
    <property type="entry name" value="Adenine nucleotide alpha hydrolases-like"/>
    <property type="match status" value="1"/>
</dbReference>
<dbReference type="Pfam" id="PF11734">
    <property type="entry name" value="TilS_C"/>
    <property type="match status" value="1"/>
</dbReference>
<evidence type="ECO:0000256" key="5">
    <source>
        <dbReference type="ARBA" id="ARBA00022741"/>
    </source>
</evidence>
<proteinExistence type="inferred from homology"/>
<dbReference type="GO" id="GO:0005737">
    <property type="term" value="C:cytoplasm"/>
    <property type="evidence" value="ECO:0007669"/>
    <property type="project" value="UniProtKB-SubCell"/>
</dbReference>
<comment type="function">
    <text evidence="8">Ligates lysine onto the cytidine present at position 34 of the AUA codon-specific tRNA(Ile) that contains the anticodon CAU, in an ATP-dependent manner. Cytidine is converted to lysidine, thus changing the amino acid specificity of the tRNA from methionine to isoleucine.</text>
</comment>
<dbReference type="PANTHER" id="PTHR43033">
    <property type="entry name" value="TRNA(ILE)-LYSIDINE SYNTHASE-RELATED"/>
    <property type="match status" value="1"/>
</dbReference>
<dbReference type="SUPFAM" id="SSF82829">
    <property type="entry name" value="MesJ substrate recognition domain-like"/>
    <property type="match status" value="1"/>
</dbReference>
<dbReference type="InterPro" id="IPR014729">
    <property type="entry name" value="Rossmann-like_a/b/a_fold"/>
</dbReference>
<comment type="similarity">
    <text evidence="8">Belongs to the tRNA(Ile)-lysidine synthase family.</text>
</comment>
<dbReference type="EC" id="6.3.4.19" evidence="8"/>
<keyword evidence="5 8" id="KW-0547">Nucleotide-binding</keyword>
<protein>
    <recommendedName>
        <fullName evidence="8">tRNA(Ile)-lysidine synthase</fullName>
        <ecNumber evidence="8">6.3.4.19</ecNumber>
    </recommendedName>
    <alternativeName>
        <fullName evidence="8">tRNA(Ile)-2-lysyl-cytidine synthase</fullName>
    </alternativeName>
    <alternativeName>
        <fullName evidence="8">tRNA(Ile)-lysidine synthetase</fullName>
    </alternativeName>
</protein>
<dbReference type="Gene3D" id="1.20.59.20">
    <property type="match status" value="1"/>
</dbReference>
<dbReference type="AlphaFoldDB" id="A0A2H3KH07"/>
<dbReference type="Proteomes" id="UP000220922">
    <property type="component" value="Unassembled WGS sequence"/>
</dbReference>
<evidence type="ECO:0000256" key="8">
    <source>
        <dbReference type="HAMAP-Rule" id="MF_01161"/>
    </source>
</evidence>
<dbReference type="NCBIfam" id="TIGR02432">
    <property type="entry name" value="lysidine_TilS_N"/>
    <property type="match status" value="1"/>
</dbReference>
<dbReference type="GO" id="GO:0005524">
    <property type="term" value="F:ATP binding"/>
    <property type="evidence" value="ECO:0007669"/>
    <property type="project" value="UniProtKB-UniRule"/>
</dbReference>
<evidence type="ECO:0000259" key="9">
    <source>
        <dbReference type="SMART" id="SM00977"/>
    </source>
</evidence>
<dbReference type="InterPro" id="IPR012796">
    <property type="entry name" value="Lysidine-tRNA-synth_C"/>
</dbReference>
<evidence type="ECO:0000256" key="2">
    <source>
        <dbReference type="ARBA" id="ARBA00022490"/>
    </source>
</evidence>
<dbReference type="SMART" id="SM00977">
    <property type="entry name" value="TilS_C"/>
    <property type="match status" value="1"/>
</dbReference>
<keyword evidence="4 8" id="KW-0819">tRNA processing</keyword>
<keyword evidence="3 8" id="KW-0436">Ligase</keyword>
<dbReference type="GO" id="GO:0006400">
    <property type="term" value="P:tRNA modification"/>
    <property type="evidence" value="ECO:0007669"/>
    <property type="project" value="UniProtKB-UniRule"/>
</dbReference>
<comment type="caution">
    <text evidence="10">The sequence shown here is derived from an EMBL/GenBank/DDBJ whole genome shotgun (WGS) entry which is preliminary data.</text>
</comment>
<name>A0A2H3KH07_9CHLR</name>
<dbReference type="Pfam" id="PF01171">
    <property type="entry name" value="ATP_bind_3"/>
    <property type="match status" value="1"/>
</dbReference>
<keyword evidence="11" id="KW-1185">Reference proteome</keyword>
<comment type="catalytic activity">
    <reaction evidence="7 8">
        <text>cytidine(34) in tRNA(Ile2) + L-lysine + ATP = lysidine(34) in tRNA(Ile2) + AMP + diphosphate + H(+)</text>
        <dbReference type="Rhea" id="RHEA:43744"/>
        <dbReference type="Rhea" id="RHEA-COMP:10625"/>
        <dbReference type="Rhea" id="RHEA-COMP:10670"/>
        <dbReference type="ChEBI" id="CHEBI:15378"/>
        <dbReference type="ChEBI" id="CHEBI:30616"/>
        <dbReference type="ChEBI" id="CHEBI:32551"/>
        <dbReference type="ChEBI" id="CHEBI:33019"/>
        <dbReference type="ChEBI" id="CHEBI:82748"/>
        <dbReference type="ChEBI" id="CHEBI:83665"/>
        <dbReference type="ChEBI" id="CHEBI:456215"/>
        <dbReference type="EC" id="6.3.4.19"/>
    </reaction>
</comment>
<evidence type="ECO:0000256" key="3">
    <source>
        <dbReference type="ARBA" id="ARBA00022598"/>
    </source>
</evidence>
<dbReference type="InterPro" id="IPR012094">
    <property type="entry name" value="tRNA_Ile_lys_synt"/>
</dbReference>
<evidence type="ECO:0000313" key="10">
    <source>
        <dbReference type="EMBL" id="PDV97019.1"/>
    </source>
</evidence>
<dbReference type="NCBIfam" id="TIGR02433">
    <property type="entry name" value="lysidine_TilS_C"/>
    <property type="match status" value="1"/>
</dbReference>
<evidence type="ECO:0000256" key="7">
    <source>
        <dbReference type="ARBA" id="ARBA00048539"/>
    </source>
</evidence>
<dbReference type="Gene3D" id="3.40.50.620">
    <property type="entry name" value="HUPs"/>
    <property type="match status" value="1"/>
</dbReference>
<dbReference type="InterPro" id="IPR012795">
    <property type="entry name" value="tRNA_Ile_lys_synt_N"/>
</dbReference>
<dbReference type="PANTHER" id="PTHR43033:SF1">
    <property type="entry name" value="TRNA(ILE)-LYSIDINE SYNTHASE-RELATED"/>
    <property type="match status" value="1"/>
</dbReference>
<keyword evidence="6 8" id="KW-0067">ATP-binding</keyword>
<dbReference type="CDD" id="cd01992">
    <property type="entry name" value="TilS_N"/>
    <property type="match status" value="1"/>
</dbReference>
<organism evidence="10 11">
    <name type="scientific">Candidatus Chloroploca asiatica</name>
    <dbReference type="NCBI Taxonomy" id="1506545"/>
    <lineage>
        <taxon>Bacteria</taxon>
        <taxon>Bacillati</taxon>
        <taxon>Chloroflexota</taxon>
        <taxon>Chloroflexia</taxon>
        <taxon>Chloroflexales</taxon>
        <taxon>Chloroflexineae</taxon>
        <taxon>Oscillochloridaceae</taxon>
        <taxon>Candidatus Chloroploca</taxon>
    </lineage>
</organism>
<evidence type="ECO:0000313" key="11">
    <source>
        <dbReference type="Proteomes" id="UP000220922"/>
    </source>
</evidence>